<reference evidence="2 3" key="1">
    <citation type="journal article" date="2019" name="Emerg. Microbes Infect.">
        <title>Comprehensive subspecies identification of 175 nontuberculous mycobacteria species based on 7547 genomic profiles.</title>
        <authorList>
            <person name="Matsumoto Y."/>
            <person name="Kinjo T."/>
            <person name="Motooka D."/>
            <person name="Nabeya D."/>
            <person name="Jung N."/>
            <person name="Uechi K."/>
            <person name="Horii T."/>
            <person name="Iida T."/>
            <person name="Fujita J."/>
            <person name="Nakamura S."/>
        </authorList>
    </citation>
    <scope>NUCLEOTIDE SEQUENCE [LARGE SCALE GENOMIC DNA]</scope>
    <source>
        <strain evidence="2 3">JCM 6370</strain>
    </source>
</reference>
<dbReference type="AlphaFoldDB" id="A0A7I7UP82"/>
<evidence type="ECO:0000256" key="1">
    <source>
        <dbReference type="SAM" id="MobiDB-lite"/>
    </source>
</evidence>
<proteinExistence type="predicted"/>
<evidence type="ECO:0000313" key="2">
    <source>
        <dbReference type="EMBL" id="BBY83198.1"/>
    </source>
</evidence>
<sequence>MRQQQPGPLGVDAQAALVVFAEVGGYVQKVGEIRWQIGEVRVTEVDAAGGDAQCLDLLARSGIGEPGDSPYLVVAGERLRDAVRDTTRRAGDENPFPAQHRLAVP</sequence>
<feature type="region of interest" description="Disordered" evidence="1">
    <location>
        <begin position="86"/>
        <end position="105"/>
    </location>
</feature>
<organism evidence="2 3">
    <name type="scientific">Mycolicibacterium pulveris</name>
    <name type="common">Mycobacterium pulveris</name>
    <dbReference type="NCBI Taxonomy" id="36813"/>
    <lineage>
        <taxon>Bacteria</taxon>
        <taxon>Bacillati</taxon>
        <taxon>Actinomycetota</taxon>
        <taxon>Actinomycetes</taxon>
        <taxon>Mycobacteriales</taxon>
        <taxon>Mycobacteriaceae</taxon>
        <taxon>Mycolicibacterium</taxon>
    </lineage>
</organism>
<dbReference type="EMBL" id="AP022599">
    <property type="protein sequence ID" value="BBY83198.1"/>
    <property type="molecule type" value="Genomic_DNA"/>
</dbReference>
<accession>A0A7I7UP82</accession>
<dbReference type="Proteomes" id="UP000467252">
    <property type="component" value="Chromosome"/>
</dbReference>
<keyword evidence="3" id="KW-1185">Reference proteome</keyword>
<protein>
    <submittedName>
        <fullName evidence="2">Uncharacterized protein</fullName>
    </submittedName>
</protein>
<evidence type="ECO:0000313" key="3">
    <source>
        <dbReference type="Proteomes" id="UP000467252"/>
    </source>
</evidence>
<gene>
    <name evidence="2" type="ORF">MPUL_43560</name>
</gene>
<name>A0A7I7UP82_MYCPV</name>